<name>A0A9X7Z4V0_9BACL</name>
<evidence type="ECO:0000313" key="2">
    <source>
        <dbReference type="Proteomes" id="UP000663505"/>
    </source>
</evidence>
<dbReference type="KEGG" id="afx:JZ786_17655"/>
<protein>
    <submittedName>
        <fullName evidence="1">Spore coat associated protein CotJA</fullName>
    </submittedName>
</protein>
<organism evidence="1 2">
    <name type="scientific">Alicyclobacillus mengziensis</name>
    <dbReference type="NCBI Taxonomy" id="2931921"/>
    <lineage>
        <taxon>Bacteria</taxon>
        <taxon>Bacillati</taxon>
        <taxon>Bacillota</taxon>
        <taxon>Bacilli</taxon>
        <taxon>Bacillales</taxon>
        <taxon>Alicyclobacillaceae</taxon>
        <taxon>Alicyclobacillus</taxon>
    </lineage>
</organism>
<proteinExistence type="predicted"/>
<dbReference type="RefSeq" id="WP_206655679.1">
    <property type="nucleotide sequence ID" value="NZ_CP071182.1"/>
</dbReference>
<dbReference type="InterPro" id="IPR020256">
    <property type="entry name" value="Spore_coat_CotJA"/>
</dbReference>
<dbReference type="Pfam" id="PF11007">
    <property type="entry name" value="CotJA"/>
    <property type="match status" value="1"/>
</dbReference>
<dbReference type="EMBL" id="CP071182">
    <property type="protein sequence ID" value="QSO46309.1"/>
    <property type="molecule type" value="Genomic_DNA"/>
</dbReference>
<accession>A0A9X7Z4V0</accession>
<dbReference type="Proteomes" id="UP000663505">
    <property type="component" value="Chromosome"/>
</dbReference>
<reference evidence="1 2" key="1">
    <citation type="submission" date="2021-02" db="EMBL/GenBank/DDBJ databases">
        <title>Alicyclobacillus curvatus sp. nov. and Alicyclobacillus mengziensis sp. nov., two acidophilic bacteria isolated from acid mine drainage.</title>
        <authorList>
            <person name="Huang Y."/>
        </authorList>
    </citation>
    <scope>NUCLEOTIDE SEQUENCE [LARGE SCALE GENOMIC DNA]</scope>
    <source>
        <strain evidence="1 2">S30H14</strain>
    </source>
</reference>
<dbReference type="AlphaFoldDB" id="A0A9X7Z4V0"/>
<sequence length="73" mass="8537">MMDPQWRPFDAYHSPLDPCPPRQKYYIVPPNQYITFQAKGLKQFAPHEALRRGTLWPDLFSPYDKAAKGGTRE</sequence>
<gene>
    <name evidence="1" type="ORF">JZ786_17655</name>
</gene>
<evidence type="ECO:0000313" key="1">
    <source>
        <dbReference type="EMBL" id="QSO46309.1"/>
    </source>
</evidence>
<keyword evidence="2" id="KW-1185">Reference proteome</keyword>